<dbReference type="InterPro" id="IPR001173">
    <property type="entry name" value="Glyco_trans_2-like"/>
</dbReference>
<evidence type="ECO:0000256" key="3">
    <source>
        <dbReference type="ARBA" id="ARBA00022679"/>
    </source>
</evidence>
<evidence type="ECO:0000256" key="2">
    <source>
        <dbReference type="ARBA" id="ARBA00022676"/>
    </source>
</evidence>
<protein>
    <submittedName>
        <fullName evidence="5">Glycos_transf_2</fullName>
    </submittedName>
</protein>
<name>A0A060BT13_9BACT</name>
<evidence type="ECO:0000313" key="5">
    <source>
        <dbReference type="EMBL" id="AIA83661.1"/>
    </source>
</evidence>
<evidence type="ECO:0000259" key="4">
    <source>
        <dbReference type="Pfam" id="PF00535"/>
    </source>
</evidence>
<dbReference type="PANTHER" id="PTHR43630">
    <property type="entry name" value="POLY-BETA-1,6-N-ACETYL-D-GLUCOSAMINE SYNTHASE"/>
    <property type="match status" value="1"/>
</dbReference>
<accession>A0A060BT13</accession>
<dbReference type="AlphaFoldDB" id="A0A060BT13"/>
<reference evidence="5" key="1">
    <citation type="journal article" date="2013" name="Environ. Microbiol.">
        <title>Seasonally variable intestinal metagenomes of the red palm weevil (Rhynchophorus ferrugineus).</title>
        <authorList>
            <person name="Jia S."/>
            <person name="Zhang X."/>
            <person name="Zhang G."/>
            <person name="Yin A."/>
            <person name="Zhang S."/>
            <person name="Li F."/>
            <person name="Wang L."/>
            <person name="Zhao D."/>
            <person name="Yun Q."/>
            <person name="Tala"/>
            <person name="Wang J."/>
            <person name="Sun G."/>
            <person name="Baabdullah M."/>
            <person name="Yu X."/>
            <person name="Hu S."/>
            <person name="Al-Mssallem I.S."/>
            <person name="Yu J."/>
        </authorList>
    </citation>
    <scope>NUCLEOTIDE SEQUENCE</scope>
</reference>
<keyword evidence="3" id="KW-0808">Transferase</keyword>
<dbReference type="InterPro" id="IPR029044">
    <property type="entry name" value="Nucleotide-diphossugar_trans"/>
</dbReference>
<dbReference type="Gene3D" id="3.90.550.10">
    <property type="entry name" value="Spore Coat Polysaccharide Biosynthesis Protein SpsA, Chain A"/>
    <property type="match status" value="1"/>
</dbReference>
<dbReference type="PANTHER" id="PTHR43630:SF1">
    <property type="entry name" value="POLY-BETA-1,6-N-ACETYL-D-GLUCOSAMINE SYNTHASE"/>
    <property type="match status" value="1"/>
</dbReference>
<dbReference type="Pfam" id="PF00535">
    <property type="entry name" value="Glycos_transf_2"/>
    <property type="match status" value="1"/>
</dbReference>
<dbReference type="GO" id="GO:0016757">
    <property type="term" value="F:glycosyltransferase activity"/>
    <property type="evidence" value="ECO:0007669"/>
    <property type="project" value="UniProtKB-KW"/>
</dbReference>
<proteinExistence type="inferred from homology"/>
<sequence length="140" mass="16175">MTLMIAAYNEEQVVKEKMENSRQLNYPKEKLKIMWVTDGSTDRTNELLKEYPEADVLYQPERKGKTAALNRAIDFVKSPIVVFTDANTMINKGAVREIVKKFVRRKVDAWPDEKRVEAERKRTNAAGGGEGIYWKYESVT</sequence>
<evidence type="ECO:0000256" key="1">
    <source>
        <dbReference type="ARBA" id="ARBA00006739"/>
    </source>
</evidence>
<feature type="domain" description="Glycosyltransferase 2-like" evidence="4">
    <location>
        <begin position="3"/>
        <end position="109"/>
    </location>
</feature>
<dbReference type="EMBL" id="KF116416">
    <property type="protein sequence ID" value="AIA83661.1"/>
    <property type="molecule type" value="Genomic_DNA"/>
</dbReference>
<keyword evidence="2" id="KW-0328">Glycosyltransferase</keyword>
<comment type="similarity">
    <text evidence="1">Belongs to the glycosyltransferase 2 family.</text>
</comment>
<dbReference type="SUPFAM" id="SSF53448">
    <property type="entry name" value="Nucleotide-diphospho-sugar transferases"/>
    <property type="match status" value="1"/>
</dbReference>
<organism evidence="5">
    <name type="scientific">uncultured Parabacteroides sp</name>
    <dbReference type="NCBI Taxonomy" id="512312"/>
    <lineage>
        <taxon>Bacteria</taxon>
        <taxon>Pseudomonadati</taxon>
        <taxon>Bacteroidota</taxon>
        <taxon>Bacteroidia</taxon>
        <taxon>Bacteroidales</taxon>
        <taxon>Tannerellaceae</taxon>
        <taxon>Parabacteroides</taxon>
        <taxon>environmental samples</taxon>
    </lineage>
</organism>